<protein>
    <submittedName>
        <fullName evidence="2">Uncharacterized protein</fullName>
    </submittedName>
</protein>
<keyword evidence="3" id="KW-1185">Reference proteome</keyword>
<evidence type="ECO:0000313" key="2">
    <source>
        <dbReference type="EMBL" id="KAK9114188.1"/>
    </source>
</evidence>
<name>A0AAP0NPD2_9MAGN</name>
<dbReference type="Proteomes" id="UP001420932">
    <property type="component" value="Unassembled WGS sequence"/>
</dbReference>
<comment type="caution">
    <text evidence="2">The sequence shown here is derived from an EMBL/GenBank/DDBJ whole genome shotgun (WGS) entry which is preliminary data.</text>
</comment>
<evidence type="ECO:0000313" key="3">
    <source>
        <dbReference type="Proteomes" id="UP001420932"/>
    </source>
</evidence>
<accession>A0AAP0NPD2</accession>
<dbReference type="EMBL" id="JBBNAF010000009">
    <property type="protein sequence ID" value="KAK9114188.1"/>
    <property type="molecule type" value="Genomic_DNA"/>
</dbReference>
<feature type="region of interest" description="Disordered" evidence="1">
    <location>
        <begin position="134"/>
        <end position="170"/>
    </location>
</feature>
<feature type="compositionally biased region" description="Pro residues" evidence="1">
    <location>
        <begin position="142"/>
        <end position="157"/>
    </location>
</feature>
<gene>
    <name evidence="2" type="ORF">Syun_020985</name>
</gene>
<organism evidence="2 3">
    <name type="scientific">Stephania yunnanensis</name>
    <dbReference type="NCBI Taxonomy" id="152371"/>
    <lineage>
        <taxon>Eukaryota</taxon>
        <taxon>Viridiplantae</taxon>
        <taxon>Streptophyta</taxon>
        <taxon>Embryophyta</taxon>
        <taxon>Tracheophyta</taxon>
        <taxon>Spermatophyta</taxon>
        <taxon>Magnoliopsida</taxon>
        <taxon>Ranunculales</taxon>
        <taxon>Menispermaceae</taxon>
        <taxon>Menispermoideae</taxon>
        <taxon>Cissampelideae</taxon>
        <taxon>Stephania</taxon>
    </lineage>
</organism>
<evidence type="ECO:0000256" key="1">
    <source>
        <dbReference type="SAM" id="MobiDB-lite"/>
    </source>
</evidence>
<dbReference type="AlphaFoldDB" id="A0AAP0NPD2"/>
<sequence>MAASLATPEAMAYIVKHGTGIVSVVQLDFVSRYMSRQGSYWNHFQGDPTLREFQELSLKLDVFKLTDPPRSFSHASTASSHPPLDAPAVWPLHPRSYPRLQLLTDPPPLLTSVPHRGSRSHRCRRIRMSILVPCLTRSGDPPRAPSPTPRPPPPPHLDAPASPASHRPVSNSLIGRAIRRSFSHALDRSPFPPPQPDAPASPKIRAAKAHWITMKEYYKAVHLALGTRHVVSRVAEWVQLKLLSIKELLLHYSIASMLGCSITPLHQCLTVPLLQLFGIERLVKAYSKA</sequence>
<reference evidence="2 3" key="1">
    <citation type="submission" date="2024-01" db="EMBL/GenBank/DDBJ databases">
        <title>Genome assemblies of Stephania.</title>
        <authorList>
            <person name="Yang L."/>
        </authorList>
    </citation>
    <scope>NUCLEOTIDE SEQUENCE [LARGE SCALE GENOMIC DNA]</scope>
    <source>
        <strain evidence="2">YNDBR</strain>
        <tissue evidence="2">Leaf</tissue>
    </source>
</reference>
<proteinExistence type="predicted"/>